<gene>
    <name evidence="1" type="ORF">DHV22_14515</name>
</gene>
<comment type="caution">
    <text evidence="1">The sequence shown here is derived from an EMBL/GenBank/DDBJ whole genome shotgun (WGS) entry which is preliminary data.</text>
</comment>
<dbReference type="Proteomes" id="UP000263268">
    <property type="component" value="Unassembled WGS sequence"/>
</dbReference>
<dbReference type="AlphaFoldDB" id="A0A3D6BU21"/>
<protein>
    <submittedName>
        <fullName evidence="1">Uncharacterized protein</fullName>
    </submittedName>
</protein>
<organism evidence="1 2">
    <name type="scientific">Xanthomarina gelatinilytica</name>
    <dbReference type="NCBI Taxonomy" id="1137281"/>
    <lineage>
        <taxon>Bacteria</taxon>
        <taxon>Pseudomonadati</taxon>
        <taxon>Bacteroidota</taxon>
        <taxon>Flavobacteriia</taxon>
        <taxon>Flavobacteriales</taxon>
        <taxon>Flavobacteriaceae</taxon>
        <taxon>Xanthomarina</taxon>
    </lineage>
</organism>
<accession>A0A3D6BU21</accession>
<dbReference type="EMBL" id="DPRK01000228">
    <property type="protein sequence ID" value="HCY82713.1"/>
    <property type="molecule type" value="Genomic_DNA"/>
</dbReference>
<proteinExistence type="predicted"/>
<sequence length="96" mass="11688">MNDEYKKKVLNNLINKIGKPFYKRKKEPLPPHVRTELWQNKLLIFVLKHGLTLGNNFIEFERKFKNGEIPKEYIDKITKAMRRADEQKKERYKNKK</sequence>
<reference evidence="1 2" key="1">
    <citation type="journal article" date="2018" name="Nat. Biotechnol.">
        <title>A standardized bacterial taxonomy based on genome phylogeny substantially revises the tree of life.</title>
        <authorList>
            <person name="Parks D.H."/>
            <person name="Chuvochina M."/>
            <person name="Waite D.W."/>
            <person name="Rinke C."/>
            <person name="Skarshewski A."/>
            <person name="Chaumeil P.A."/>
            <person name="Hugenholtz P."/>
        </authorList>
    </citation>
    <scope>NUCLEOTIDE SEQUENCE [LARGE SCALE GENOMIC DNA]</scope>
    <source>
        <strain evidence="1">UBA10227</strain>
    </source>
</reference>
<name>A0A3D6BU21_9FLAO</name>
<evidence type="ECO:0000313" key="2">
    <source>
        <dbReference type="Proteomes" id="UP000263268"/>
    </source>
</evidence>
<evidence type="ECO:0000313" key="1">
    <source>
        <dbReference type="EMBL" id="HCY82713.1"/>
    </source>
</evidence>